<keyword evidence="3" id="KW-0418">Kinase</keyword>
<feature type="compositionally biased region" description="Low complexity" evidence="4">
    <location>
        <begin position="983"/>
        <end position="995"/>
    </location>
</feature>
<keyword evidence="6" id="KW-1185">Reference proteome</keyword>
<comment type="caution">
    <text evidence="5">The sequence shown here is derived from an EMBL/GenBank/DDBJ whole genome shotgun (WGS) entry which is preliminary data.</text>
</comment>
<evidence type="ECO:0008006" key="7">
    <source>
        <dbReference type="Google" id="ProtNLM"/>
    </source>
</evidence>
<proteinExistence type="predicted"/>
<protein>
    <recommendedName>
        <fullName evidence="7">Adenylate kinase 9-like</fullName>
    </recommendedName>
</protein>
<dbReference type="InterPro" id="IPR000850">
    <property type="entry name" value="Adenylat/UMP-CMP_kin"/>
</dbReference>
<evidence type="ECO:0000256" key="2">
    <source>
        <dbReference type="ARBA" id="ARBA00022741"/>
    </source>
</evidence>
<accession>A0A177B5R8</accession>
<feature type="region of interest" description="Disordered" evidence="4">
    <location>
        <begin position="822"/>
        <end position="852"/>
    </location>
</feature>
<evidence type="ECO:0000256" key="4">
    <source>
        <dbReference type="SAM" id="MobiDB-lite"/>
    </source>
</evidence>
<evidence type="ECO:0000313" key="5">
    <source>
        <dbReference type="EMBL" id="OAF69647.1"/>
    </source>
</evidence>
<keyword evidence="2" id="KW-0547">Nucleotide-binding</keyword>
<feature type="compositionally biased region" description="Basic and acidic residues" evidence="4">
    <location>
        <begin position="1135"/>
        <end position="1145"/>
    </location>
</feature>
<reference evidence="5 6" key="1">
    <citation type="submission" date="2016-04" db="EMBL/GenBank/DDBJ databases">
        <title>The genome of Intoshia linei affirms orthonectids as highly simplified spiralians.</title>
        <authorList>
            <person name="Mikhailov K.V."/>
            <person name="Slusarev G.S."/>
            <person name="Nikitin M.A."/>
            <person name="Logacheva M.D."/>
            <person name="Penin A."/>
            <person name="Aleoshin V."/>
            <person name="Panchin Y.V."/>
        </authorList>
    </citation>
    <scope>NUCLEOTIDE SEQUENCE [LARGE SCALE GENOMIC DNA]</scope>
    <source>
        <strain evidence="5">Intl2013</strain>
        <tissue evidence="5">Whole animal</tissue>
    </source>
</reference>
<feature type="region of interest" description="Disordered" evidence="4">
    <location>
        <begin position="1135"/>
        <end position="1182"/>
    </location>
</feature>
<feature type="compositionally biased region" description="Acidic residues" evidence="4">
    <location>
        <begin position="1154"/>
        <end position="1177"/>
    </location>
</feature>
<dbReference type="GO" id="GO:0005524">
    <property type="term" value="F:ATP binding"/>
    <property type="evidence" value="ECO:0007669"/>
    <property type="project" value="InterPro"/>
</dbReference>
<dbReference type="Proteomes" id="UP000078046">
    <property type="component" value="Unassembled WGS sequence"/>
</dbReference>
<organism evidence="5 6">
    <name type="scientific">Intoshia linei</name>
    <dbReference type="NCBI Taxonomy" id="1819745"/>
    <lineage>
        <taxon>Eukaryota</taxon>
        <taxon>Metazoa</taxon>
        <taxon>Spiralia</taxon>
        <taxon>Lophotrochozoa</taxon>
        <taxon>Mesozoa</taxon>
        <taxon>Orthonectida</taxon>
        <taxon>Rhopaluridae</taxon>
        <taxon>Intoshia</taxon>
    </lineage>
</organism>
<evidence type="ECO:0000256" key="3">
    <source>
        <dbReference type="ARBA" id="ARBA00022777"/>
    </source>
</evidence>
<name>A0A177B5R8_9BILA</name>
<dbReference type="PANTHER" id="PTHR23359">
    <property type="entry name" value="NUCLEOTIDE KINASE"/>
    <property type="match status" value="1"/>
</dbReference>
<evidence type="ECO:0000313" key="6">
    <source>
        <dbReference type="Proteomes" id="UP000078046"/>
    </source>
</evidence>
<dbReference type="Pfam" id="PF00406">
    <property type="entry name" value="ADK"/>
    <property type="match status" value="1"/>
</dbReference>
<dbReference type="EMBL" id="LWCA01000249">
    <property type="protein sequence ID" value="OAF69647.1"/>
    <property type="molecule type" value="Genomic_DNA"/>
</dbReference>
<sequence length="1818" mass="212164">MSLDTKYIYCPPNVDFSTSYGISEAEISKICAKVDYFNNDKAELQALLKKPISFLIIGKPGTGKSTIARKFSKIWNSFNISCANIVQFSLDLSKDVINDQNNSKKSEMDSSIRDILESGNSITEENAVKLIYQFTNSQICKNSGINPIKLIKENDEEEQIEEEMEEVEEEFDPELEDNQNKENSAANFKNTDDYRIENPIKGNKIIPHKIIQRLVCPPEFETLHIKRELDNYNNFMLPLIENLIMEYDHEKIIDIDGNKSIDEIIKSISWRLKSLGHYPSPMAKLLSDNGDTDGQESTNELSSIPIGSEEEVEDILRITSCKNTIYPTYRWRRSKWKCVCPVALAEGVFTNGRSELAYSYLDKMYFLSNHERARKFCENPRRYLVPNMPRKPIKMFICGPQLSGKSSLCYILAHFYECTVINMNMEMEEYLKKNEADYLDKSRSESFESAIGEVSTKLNHTLQEIWKGILSEREERENDLEIGLDDEDEEIKIETENKNSHNEIEVDNENGNQFEIKPENENKIEKELEKELEKETKDESIEEKYIISEKIDRLNLTTLELVKSDLEKITNEPQAMEYIVQKCLEIDETHQEVVEIVNKLMIDASRSIPKIAPEIYKNVLEERIKTIEEARRIKLGLDHPYLQGGWIVDNYPISKEYFSVLTDSLVMPDQFIKLFDGSIEFNSILTQVELEQKKQDIEIEKENEIVIENEVGKHDANDQVITKDGEVDTSQIAEEEQVVGQVDETPLEKEEKNVSFADEKDELETFSDLSMDNNFIVKFSVFYNFYNFTYNSFKYDAWETQALDIDEDDQDIENERILLESTENINEDSEEEEEELVEESIDPNRSPNKKLGDTNYFCPVRMKNKNVLVPSNSEISARYKEKIYYLSTVEAREAFVKNPNNYISLDKPQKIPAPRIFIIGVKASGKTLHGQEVARRENIFYINFRNVLQNMLFQKTKTFIGPEYFPMDEKTENFSDTDEETNENPVNPENSENVNFANESTEKLRKQSVVYDEDEEAIKAYLESEEPMSNELLDKIILQWWNKEPYRSKGFIMEGFPRTVEEVYYIQDRAIFADVTIIMSCDSTEIVSRLIPKRVEKWIDKKNKKDGKMKIKKEKQRQLRLETIEKRRIELTEKKMEKFKEKSNEETNSNDQNSENEDENRSEEEEESIDEEGEQTEEEARDRFQTDIEEIYENEISRISNVEERLNEIMLPCITIESDRKPHITRYRFNKEIAKYLKNRESFCERVYSITETVANDMLSTGYKFISRFNRWCPVSLSNNDYIQSNNQDENAIAAEYRNYIYFFKSLEKRDIFMTNPLFYVNHIDVTSRPLVPIKLCVIGPPKSGKTTLVKKIVKMYGITKLSMGDVLKKVLNENEESVLNIQLKHILQMGKVVPDILKIAALERVVAEMDCVNKGLLTERWIIPGKIFELDLPVEEIIKRATIERYRDDKEHPKHDSANMFAIRLATWNKEISDVRRWYIREHENYVKVDASKSKWFISNTVSLSVNDSIKKIQEYVQGLQNERAAIIDGLCIRPSDFQNQLGGYKNYCPVSFLNDDELVDLQNRKGHELDVEYKGYYYRIENSEKLIKFLNNAEYYIAAFNERSLPISKLLPVVLSDNQKSNTQFNIMFNGYCPVTYVEGDKSYDNIKKGNESILAKYNEKVYSFLNMQTLDKFMRKPHKYSNLELPCKLPPDAVNIKLNKLPMSGYLEQTMADQLICSLSSLAQWKPKRPFLSVKESAIFYLACHMKATNPKSSSYIKHLNMSRIELLKESTIIIDYLAKNMTKKFITQENRPKDFDLNMQVFKGFEQFIRKPLN</sequence>
<feature type="compositionally biased region" description="Acidic residues" evidence="4">
    <location>
        <begin position="825"/>
        <end position="841"/>
    </location>
</feature>
<dbReference type="GO" id="GO:0019205">
    <property type="term" value="F:nucleobase-containing compound kinase activity"/>
    <property type="evidence" value="ECO:0007669"/>
    <property type="project" value="InterPro"/>
</dbReference>
<feature type="region of interest" description="Disordered" evidence="4">
    <location>
        <begin position="171"/>
        <end position="192"/>
    </location>
</feature>
<evidence type="ECO:0000256" key="1">
    <source>
        <dbReference type="ARBA" id="ARBA00022679"/>
    </source>
</evidence>
<dbReference type="GO" id="GO:0006139">
    <property type="term" value="P:nucleobase-containing compound metabolic process"/>
    <property type="evidence" value="ECO:0007669"/>
    <property type="project" value="InterPro"/>
</dbReference>
<dbReference type="OrthoDB" id="439792at2759"/>
<dbReference type="InterPro" id="IPR027417">
    <property type="entry name" value="P-loop_NTPase"/>
</dbReference>
<gene>
    <name evidence="5" type="ORF">A3Q56_02552</name>
</gene>
<dbReference type="Gene3D" id="3.40.50.300">
    <property type="entry name" value="P-loop containing nucleotide triphosphate hydrolases"/>
    <property type="match status" value="4"/>
</dbReference>
<keyword evidence="1" id="KW-0808">Transferase</keyword>
<dbReference type="SUPFAM" id="SSF52540">
    <property type="entry name" value="P-loop containing nucleoside triphosphate hydrolases"/>
    <property type="match status" value="4"/>
</dbReference>
<feature type="region of interest" description="Disordered" evidence="4">
    <location>
        <begin position="970"/>
        <end position="1001"/>
    </location>
</feature>